<dbReference type="PROSITE" id="PS50157">
    <property type="entry name" value="ZINC_FINGER_C2H2_2"/>
    <property type="match status" value="2"/>
</dbReference>
<protein>
    <recommendedName>
        <fullName evidence="3">C2H2-type domain-containing protein</fullName>
    </recommendedName>
</protein>
<dbReference type="PROSITE" id="PS00028">
    <property type="entry name" value="ZINC_FINGER_C2H2_1"/>
    <property type="match status" value="2"/>
</dbReference>
<dbReference type="Proteomes" id="UP001516400">
    <property type="component" value="Unassembled WGS sequence"/>
</dbReference>
<evidence type="ECO:0000256" key="1">
    <source>
        <dbReference type="PROSITE-ProRule" id="PRU00042"/>
    </source>
</evidence>
<feature type="region of interest" description="Disordered" evidence="2">
    <location>
        <begin position="223"/>
        <end position="254"/>
    </location>
</feature>
<dbReference type="SUPFAM" id="SSF57667">
    <property type="entry name" value="beta-beta-alpha zinc fingers"/>
    <property type="match status" value="1"/>
</dbReference>
<evidence type="ECO:0000313" key="4">
    <source>
        <dbReference type="EMBL" id="KAL3285396.1"/>
    </source>
</evidence>
<feature type="compositionally biased region" description="Basic and acidic residues" evidence="2">
    <location>
        <begin position="757"/>
        <end position="766"/>
    </location>
</feature>
<feature type="compositionally biased region" description="Basic residues" evidence="2">
    <location>
        <begin position="849"/>
        <end position="859"/>
    </location>
</feature>
<evidence type="ECO:0000256" key="2">
    <source>
        <dbReference type="SAM" id="MobiDB-lite"/>
    </source>
</evidence>
<dbReference type="Gene3D" id="3.30.160.60">
    <property type="entry name" value="Classic Zinc Finger"/>
    <property type="match status" value="1"/>
</dbReference>
<dbReference type="InterPro" id="IPR036236">
    <property type="entry name" value="Znf_C2H2_sf"/>
</dbReference>
<sequence length="1250" mass="141196">MEGKQKQVPLLMPVNDITCRNPVTIELSDIESNRNSNQNFLGPNSLYQNNSNSKEPLDIIELDDDEIEDYLEIDQNIVADLEALIPDEEIESISNTLIKPSVTEIPEIVSVVPKRTLIEPVITTESSKRNCDSKIVVVNSGKFKEIIKIDDIKEDVEIEKVVEIKPLNDVTMIDDIAKKEVEHEINISEITIVKNDDFEGFSDIHKTDVRKAIKRKSEEGVSVSKKQKLVEDNRNLPNSKKEKRSGVFSDKVEPKCKSKPKIEISKTLRKITDFLFPTHEKHTDKKNQNNNEIDIASVRDKKLENLSIEIPVDISENNSNAKDQVETRILRSGSKQSPVETNVKKLKKNDIPKLIPIESAIEGNKDLGNANEISENLEQPQKITINKETKKKTTAKTESKTSPNLSKLETFSNNKHEIIIPEPKKDVEDVACDDSDMQTQTVINESIKVLDKIPLDQNIVVNEDEKKTNKKREETAKKKSPELKISKIQVDSDHEIEESSPKKRLRSETQKTTHISVKTTKTETKLVEIENPGKTIKSRKTITKNKLESANSILELSNLESQRTITTNKLDVSCMKQSNDFGTENAEHQIETKTQNITEDHDVMLENNKPVVNILRKKKNGVGDTLNIKNTKKAKQTITISKAKSQNQQTEIVKNNMNGIKVASEENTITSNSDGKIEEQKVTTPKTSPSRKSKMFNSEDIEENTSKICVLVEQSTKSTKDISEKITNILEINKLEDTPKISNVDLVFSTSQNEKAIQSEEAKPKSIDLTSKSKGNELKEAENMTKLEKVAKKSPRTKAALSKKKANEQTDDKTLPKEPMLNQLESGTIKRKNKVQKLSETSECQNITKAKKKQKRGLKKSNISKILNGESETSEKEIQDSTLKTKNNVEIDLNMQISSVNQVIHDVTTNVSNEVEIKTNFAQKHTEIIAKEGCKTKKKEPCKKKNTNNPILKTSNENNCEMQAIKEELKPQIIDEKTDQGNAIVNESGVNTLIAVLSVANLELEPTNAVTQGKSKTKRKNISQDPLDKNESKNKTNEKVDRECSNNEETGTNTLKAVLDLANLEMEPLEEVKEKTKKSRKKKTILQKKNTRRNINNNETNKKTKESPPPLSSSEGNSQVCENKDPVPNMLFEEEISPTYEQGSEGDSNCGSSKSAIYHRVFRCRVCLKVYKSYNLLRSHKKVHAVQNPYQCQECGNSYDDVEEYFAHLRVHKGVSREKIEVCRALIRAKTCYHSYLSARTEKKGHDVDK</sequence>
<reference evidence="4 5" key="1">
    <citation type="journal article" date="2021" name="BMC Biol.">
        <title>Horizontally acquired antibacterial genes associated with adaptive radiation of ladybird beetles.</title>
        <authorList>
            <person name="Li H.S."/>
            <person name="Tang X.F."/>
            <person name="Huang Y.H."/>
            <person name="Xu Z.Y."/>
            <person name="Chen M.L."/>
            <person name="Du X.Y."/>
            <person name="Qiu B.Y."/>
            <person name="Chen P.T."/>
            <person name="Zhang W."/>
            <person name="Slipinski A."/>
            <person name="Escalona H.E."/>
            <person name="Waterhouse R.M."/>
            <person name="Zwick A."/>
            <person name="Pang H."/>
        </authorList>
    </citation>
    <scope>NUCLEOTIDE SEQUENCE [LARGE SCALE GENOMIC DNA]</scope>
    <source>
        <strain evidence="4">SYSU2018</strain>
    </source>
</reference>
<feature type="compositionally biased region" description="Basic and acidic residues" evidence="2">
    <location>
        <begin position="774"/>
        <end position="791"/>
    </location>
</feature>
<evidence type="ECO:0000259" key="3">
    <source>
        <dbReference type="PROSITE" id="PS50157"/>
    </source>
</evidence>
<dbReference type="InterPro" id="IPR013087">
    <property type="entry name" value="Znf_C2H2_type"/>
</dbReference>
<feature type="region of interest" description="Disordered" evidence="2">
    <location>
        <begin position="1009"/>
        <end position="1053"/>
    </location>
</feature>
<dbReference type="GO" id="GO:0008270">
    <property type="term" value="F:zinc ion binding"/>
    <property type="evidence" value="ECO:0007669"/>
    <property type="project" value="UniProtKB-KW"/>
</dbReference>
<feature type="compositionally biased region" description="Polar residues" evidence="2">
    <location>
        <begin position="1112"/>
        <end position="1121"/>
    </location>
</feature>
<feature type="region of interest" description="Disordered" evidence="2">
    <location>
        <begin position="668"/>
        <end position="699"/>
    </location>
</feature>
<feature type="compositionally biased region" description="Basic and acidic residues" evidence="2">
    <location>
        <begin position="491"/>
        <end position="511"/>
    </location>
</feature>
<accession>A0ABD2P3A5</accession>
<keyword evidence="1" id="KW-0479">Metal-binding</keyword>
<feature type="region of interest" description="Disordered" evidence="2">
    <location>
        <begin position="1070"/>
        <end position="1125"/>
    </location>
</feature>
<feature type="domain" description="C2H2-type" evidence="3">
    <location>
        <begin position="1190"/>
        <end position="1217"/>
    </location>
</feature>
<dbReference type="AlphaFoldDB" id="A0ABD2P3A5"/>
<dbReference type="EMBL" id="JABFTP020000165">
    <property type="protein sequence ID" value="KAL3285396.1"/>
    <property type="molecule type" value="Genomic_DNA"/>
</dbReference>
<keyword evidence="1" id="KW-0863">Zinc-finger</keyword>
<feature type="compositionally biased region" description="Basic and acidic residues" evidence="2">
    <location>
        <begin position="1026"/>
        <end position="1045"/>
    </location>
</feature>
<feature type="region of interest" description="Disordered" evidence="2">
    <location>
        <begin position="847"/>
        <end position="881"/>
    </location>
</feature>
<feature type="compositionally biased region" description="Basic and acidic residues" evidence="2">
    <location>
        <begin position="805"/>
        <end position="815"/>
    </location>
</feature>
<organism evidence="4 5">
    <name type="scientific">Cryptolaemus montrouzieri</name>
    <dbReference type="NCBI Taxonomy" id="559131"/>
    <lineage>
        <taxon>Eukaryota</taxon>
        <taxon>Metazoa</taxon>
        <taxon>Ecdysozoa</taxon>
        <taxon>Arthropoda</taxon>
        <taxon>Hexapoda</taxon>
        <taxon>Insecta</taxon>
        <taxon>Pterygota</taxon>
        <taxon>Neoptera</taxon>
        <taxon>Endopterygota</taxon>
        <taxon>Coleoptera</taxon>
        <taxon>Polyphaga</taxon>
        <taxon>Cucujiformia</taxon>
        <taxon>Coccinelloidea</taxon>
        <taxon>Coccinellidae</taxon>
        <taxon>Scymninae</taxon>
        <taxon>Scymnini</taxon>
        <taxon>Cryptolaemus</taxon>
    </lineage>
</organism>
<feature type="domain" description="C2H2-type" evidence="3">
    <location>
        <begin position="1162"/>
        <end position="1189"/>
    </location>
</feature>
<dbReference type="SMART" id="SM00355">
    <property type="entry name" value="ZnF_C2H2"/>
    <property type="match status" value="2"/>
</dbReference>
<feature type="compositionally biased region" description="Basic residues" evidence="2">
    <location>
        <begin position="792"/>
        <end position="804"/>
    </location>
</feature>
<feature type="region of interest" description="Disordered" evidence="2">
    <location>
        <begin position="491"/>
        <end position="512"/>
    </location>
</feature>
<keyword evidence="1" id="KW-0862">Zinc</keyword>
<feature type="region of interest" description="Disordered" evidence="2">
    <location>
        <begin position="755"/>
        <end position="815"/>
    </location>
</feature>
<name>A0ABD2P3A5_9CUCU</name>
<proteinExistence type="predicted"/>
<gene>
    <name evidence="4" type="ORF">HHI36_019500</name>
</gene>
<evidence type="ECO:0000313" key="5">
    <source>
        <dbReference type="Proteomes" id="UP001516400"/>
    </source>
</evidence>
<keyword evidence="5" id="KW-1185">Reference proteome</keyword>
<comment type="caution">
    <text evidence="4">The sequence shown here is derived from an EMBL/GenBank/DDBJ whole genome shotgun (WGS) entry which is preliminary data.</text>
</comment>
<feature type="compositionally biased region" description="Basic residues" evidence="2">
    <location>
        <begin position="1075"/>
        <end position="1092"/>
    </location>
</feature>